<dbReference type="OrthoDB" id="9804804at2"/>
<evidence type="ECO:0000259" key="2">
    <source>
        <dbReference type="Pfam" id="PF11127"/>
    </source>
</evidence>
<dbReference type="InterPro" id="IPR021309">
    <property type="entry name" value="YgaP-like_TM"/>
</dbReference>
<proteinExistence type="predicted"/>
<evidence type="ECO:0000256" key="1">
    <source>
        <dbReference type="SAM" id="Phobius"/>
    </source>
</evidence>
<feature type="transmembrane region" description="Helical" evidence="1">
    <location>
        <begin position="12"/>
        <end position="27"/>
    </location>
</feature>
<name>A0A317RG13_9BURK</name>
<keyword evidence="1" id="KW-1133">Transmembrane helix</keyword>
<gene>
    <name evidence="3" type="ORF">DFR36_101668</name>
</gene>
<reference evidence="3 4" key="1">
    <citation type="submission" date="2018-05" db="EMBL/GenBank/DDBJ databases">
        <title>Genomic Encyclopedia of Type Strains, Phase IV (KMG-IV): sequencing the most valuable type-strain genomes for metagenomic binning, comparative biology and taxonomic classification.</title>
        <authorList>
            <person name="Goeker M."/>
        </authorList>
    </citation>
    <scope>NUCLEOTIDE SEQUENCE [LARGE SCALE GENOMIC DNA]</scope>
    <source>
        <strain evidence="3 4">DSM 26006</strain>
    </source>
</reference>
<protein>
    <recommendedName>
        <fullName evidence="2">Inner membrane protein YgaP-like transmembrane domain-containing protein</fullName>
    </recommendedName>
</protein>
<evidence type="ECO:0000313" key="4">
    <source>
        <dbReference type="Proteomes" id="UP000246483"/>
    </source>
</evidence>
<evidence type="ECO:0000313" key="3">
    <source>
        <dbReference type="EMBL" id="PWW49144.1"/>
    </source>
</evidence>
<keyword evidence="1" id="KW-0812">Transmembrane</keyword>
<feature type="domain" description="Inner membrane protein YgaP-like transmembrane" evidence="2">
    <location>
        <begin position="1"/>
        <end position="63"/>
    </location>
</feature>
<organism evidence="3 4">
    <name type="scientific">Melaminivora alkalimesophila</name>
    <dbReference type="NCBI Taxonomy" id="1165852"/>
    <lineage>
        <taxon>Bacteria</taxon>
        <taxon>Pseudomonadati</taxon>
        <taxon>Pseudomonadota</taxon>
        <taxon>Betaproteobacteria</taxon>
        <taxon>Burkholderiales</taxon>
        <taxon>Comamonadaceae</taxon>
        <taxon>Melaminivora</taxon>
    </lineage>
</organism>
<dbReference type="EMBL" id="QGUB01000001">
    <property type="protein sequence ID" value="PWW49144.1"/>
    <property type="molecule type" value="Genomic_DNA"/>
</dbReference>
<keyword evidence="4" id="KW-1185">Reference proteome</keyword>
<accession>A0A317RG13</accession>
<dbReference type="Proteomes" id="UP000246483">
    <property type="component" value="Unassembled WGS sequence"/>
</dbReference>
<dbReference type="RefSeq" id="WP_075807026.1">
    <property type="nucleotide sequence ID" value="NZ_ALEE01000378.1"/>
</dbReference>
<comment type="caution">
    <text evidence="3">The sequence shown here is derived from an EMBL/GenBank/DDBJ whole genome shotgun (WGS) entry which is preliminary data.</text>
</comment>
<sequence>MQINVGNLDRIVRIVIGLIMLSLPLWLDSSWRWLGLIGIMPLLTGLAGRCPGYRLLGLSTCPIQKKKPE</sequence>
<dbReference type="Pfam" id="PF11127">
    <property type="entry name" value="YgaP-like_TM"/>
    <property type="match status" value="1"/>
</dbReference>
<keyword evidence="1" id="KW-0472">Membrane</keyword>
<dbReference type="AlphaFoldDB" id="A0A317RG13"/>